<dbReference type="Proteomes" id="UP000743899">
    <property type="component" value="Unassembled WGS sequence"/>
</dbReference>
<keyword evidence="1" id="KW-0813">Transport</keyword>
<dbReference type="RefSeq" id="WP_161921346.1">
    <property type="nucleotide sequence ID" value="NZ_JAACYS010000064.1"/>
</dbReference>
<keyword evidence="6" id="KW-1185">Reference proteome</keyword>
<dbReference type="EMBL" id="JAACYS010000064">
    <property type="protein sequence ID" value="NCU18514.1"/>
    <property type="molecule type" value="Genomic_DNA"/>
</dbReference>
<dbReference type="CDD" id="cd03255">
    <property type="entry name" value="ABC_MJ0796_LolCDE_FtsE"/>
    <property type="match status" value="1"/>
</dbReference>
<dbReference type="InterPro" id="IPR017911">
    <property type="entry name" value="MacB-like_ATP-bd"/>
</dbReference>
<comment type="caution">
    <text evidence="5">The sequence shown here is derived from an EMBL/GenBank/DDBJ whole genome shotgun (WGS) entry which is preliminary data.</text>
</comment>
<accession>A0ABX0A4Z7</accession>
<evidence type="ECO:0000259" key="4">
    <source>
        <dbReference type="PROSITE" id="PS50893"/>
    </source>
</evidence>
<keyword evidence="2" id="KW-0547">Nucleotide-binding</keyword>
<dbReference type="PANTHER" id="PTHR24220">
    <property type="entry name" value="IMPORT ATP-BINDING PROTEIN"/>
    <property type="match status" value="1"/>
</dbReference>
<dbReference type="SMART" id="SM00382">
    <property type="entry name" value="AAA"/>
    <property type="match status" value="1"/>
</dbReference>
<sequence length="225" mass="25415">MFIHLNNGSVRFNGRDTVFALKHVTMCIEKGQWVNILGPSGSGKTTLLNVIGGMLRLSSGTITVNGTELSVLSLNEIQEYRRSQIGYIFQDFRLFEQYNVLENVMLPQWPYQPRKLIEEKAKVVLEELHMTHRINALPHELSGGEKQRTAIARAILHNPPILLCDEPTGNLDQENRETILAVLDELNKKGITIILVTHDIEVSKWGNTSIYLRDGQIQDETTVGL</sequence>
<dbReference type="PROSITE" id="PS50893">
    <property type="entry name" value="ABC_TRANSPORTER_2"/>
    <property type="match status" value="1"/>
</dbReference>
<dbReference type="SUPFAM" id="SSF52540">
    <property type="entry name" value="P-loop containing nucleoside triphosphate hydrolases"/>
    <property type="match status" value="1"/>
</dbReference>
<feature type="domain" description="ABC transporter" evidence="4">
    <location>
        <begin position="3"/>
        <end position="225"/>
    </location>
</feature>
<dbReference type="InterPro" id="IPR003439">
    <property type="entry name" value="ABC_transporter-like_ATP-bd"/>
</dbReference>
<reference evidence="5 6" key="1">
    <citation type="submission" date="2020-01" db="EMBL/GenBank/DDBJ databases">
        <title>A novel Bacillus sp. from Pasinler.</title>
        <authorList>
            <person name="Adiguzel A."/>
            <person name="Ay H."/>
            <person name="Baltaci M.O."/>
        </authorList>
    </citation>
    <scope>NUCLEOTIDE SEQUENCE [LARGE SCALE GENOMIC DNA]</scope>
    <source>
        <strain evidence="5 6">P1</strain>
    </source>
</reference>
<organism evidence="5 6">
    <name type="scientific">Pallidibacillus pasinlerensis</name>
    <dbReference type="NCBI Taxonomy" id="2703818"/>
    <lineage>
        <taxon>Bacteria</taxon>
        <taxon>Bacillati</taxon>
        <taxon>Bacillota</taxon>
        <taxon>Bacilli</taxon>
        <taxon>Bacillales</taxon>
        <taxon>Bacillaceae</taxon>
        <taxon>Pallidibacillus</taxon>
    </lineage>
</organism>
<evidence type="ECO:0000313" key="5">
    <source>
        <dbReference type="EMBL" id="NCU18514.1"/>
    </source>
</evidence>
<dbReference type="InterPro" id="IPR015854">
    <property type="entry name" value="ABC_transpr_LolD-like"/>
</dbReference>
<dbReference type="Gene3D" id="3.40.50.300">
    <property type="entry name" value="P-loop containing nucleotide triphosphate hydrolases"/>
    <property type="match status" value="1"/>
</dbReference>
<evidence type="ECO:0000313" key="6">
    <source>
        <dbReference type="Proteomes" id="UP000743899"/>
    </source>
</evidence>
<evidence type="ECO:0000256" key="1">
    <source>
        <dbReference type="ARBA" id="ARBA00022448"/>
    </source>
</evidence>
<dbReference type="PANTHER" id="PTHR24220:SF659">
    <property type="entry name" value="TRANSPORTER, PUTATIVE-RELATED"/>
    <property type="match status" value="1"/>
</dbReference>
<dbReference type="GO" id="GO:0005524">
    <property type="term" value="F:ATP binding"/>
    <property type="evidence" value="ECO:0007669"/>
    <property type="project" value="UniProtKB-KW"/>
</dbReference>
<protein>
    <submittedName>
        <fullName evidence="5">ABC transporter ATP-binding protein</fullName>
    </submittedName>
</protein>
<evidence type="ECO:0000256" key="3">
    <source>
        <dbReference type="ARBA" id="ARBA00022840"/>
    </source>
</evidence>
<dbReference type="InterPro" id="IPR027417">
    <property type="entry name" value="P-loop_NTPase"/>
</dbReference>
<evidence type="ECO:0000256" key="2">
    <source>
        <dbReference type="ARBA" id="ARBA00022741"/>
    </source>
</evidence>
<proteinExistence type="predicted"/>
<keyword evidence="3 5" id="KW-0067">ATP-binding</keyword>
<dbReference type="Pfam" id="PF00005">
    <property type="entry name" value="ABC_tran"/>
    <property type="match status" value="1"/>
</dbReference>
<dbReference type="InterPro" id="IPR003593">
    <property type="entry name" value="AAA+_ATPase"/>
</dbReference>
<gene>
    <name evidence="5" type="ORF">GW534_12430</name>
</gene>
<name>A0ABX0A4Z7_9BACI</name>